<dbReference type="OrthoDB" id="5242641at2"/>
<feature type="domain" description="UspA" evidence="2">
    <location>
        <begin position="10"/>
        <end position="148"/>
    </location>
</feature>
<dbReference type="Proteomes" id="UP000293289">
    <property type="component" value="Unassembled WGS sequence"/>
</dbReference>
<proteinExistence type="inferred from homology"/>
<name>A0A4Q7MJU9_9MICO</name>
<evidence type="ECO:0000313" key="4">
    <source>
        <dbReference type="Proteomes" id="UP000293289"/>
    </source>
</evidence>
<dbReference type="Gene3D" id="3.40.50.620">
    <property type="entry name" value="HUPs"/>
    <property type="match status" value="2"/>
</dbReference>
<organism evidence="3 4">
    <name type="scientific">Agromyces ramosus</name>
    <dbReference type="NCBI Taxonomy" id="33879"/>
    <lineage>
        <taxon>Bacteria</taxon>
        <taxon>Bacillati</taxon>
        <taxon>Actinomycetota</taxon>
        <taxon>Actinomycetes</taxon>
        <taxon>Micrococcales</taxon>
        <taxon>Microbacteriaceae</taxon>
        <taxon>Agromyces</taxon>
    </lineage>
</organism>
<dbReference type="PANTHER" id="PTHR46268">
    <property type="entry name" value="STRESS RESPONSE PROTEIN NHAX"/>
    <property type="match status" value="1"/>
</dbReference>
<evidence type="ECO:0000256" key="1">
    <source>
        <dbReference type="ARBA" id="ARBA00008791"/>
    </source>
</evidence>
<comment type="caution">
    <text evidence="3">The sequence shown here is derived from an EMBL/GenBank/DDBJ whole genome shotgun (WGS) entry which is preliminary data.</text>
</comment>
<dbReference type="InterPro" id="IPR006016">
    <property type="entry name" value="UspA"/>
</dbReference>
<dbReference type="InterPro" id="IPR014729">
    <property type="entry name" value="Rossmann-like_a/b/a_fold"/>
</dbReference>
<comment type="similarity">
    <text evidence="1">Belongs to the universal stress protein A family.</text>
</comment>
<dbReference type="EMBL" id="SGWY01000001">
    <property type="protein sequence ID" value="RZS68575.1"/>
    <property type="molecule type" value="Genomic_DNA"/>
</dbReference>
<sequence length="300" mass="31309">MSDATDAPTRRIVVGYTANDSGADALALATRLARASEALLDVVMVLPSEAHNSIVPTDTGYERYLKEQSREWLAEASESLDDDDLDVAQLLHIRYAESFAEGLIAAAHEFGAALIVVGAARGGLLGRSRIGSVANELLHSSDVPVALAPVGSRDVHVAQGVTRVTAAIGTRPGADALLDASVRFAVAAHAPLRLVSLVSIDLPAGIDEGLAALTSTVHADEVLLAARRELPGYLDATATVATGATVEEAVQGLDWHDGEVVLVGSSRLATPRHLFLGSTAAKMLRELPVPMIVVPRTTTP</sequence>
<protein>
    <submittedName>
        <fullName evidence="3">Nucleotide-binding universal stress UspA family protein</fullName>
    </submittedName>
</protein>
<gene>
    <name evidence="3" type="ORF">EV187_1006</name>
</gene>
<dbReference type="SUPFAM" id="SSF52402">
    <property type="entry name" value="Adenine nucleotide alpha hydrolases-like"/>
    <property type="match status" value="2"/>
</dbReference>
<dbReference type="AlphaFoldDB" id="A0A4Q7MJU9"/>
<evidence type="ECO:0000313" key="3">
    <source>
        <dbReference type="EMBL" id="RZS68575.1"/>
    </source>
</evidence>
<dbReference type="PANTHER" id="PTHR46268:SF6">
    <property type="entry name" value="UNIVERSAL STRESS PROTEIN UP12"/>
    <property type="match status" value="1"/>
</dbReference>
<dbReference type="CDD" id="cd00293">
    <property type="entry name" value="USP-like"/>
    <property type="match status" value="1"/>
</dbReference>
<feature type="domain" description="UspA" evidence="2">
    <location>
        <begin position="163"/>
        <end position="295"/>
    </location>
</feature>
<evidence type="ECO:0000259" key="2">
    <source>
        <dbReference type="Pfam" id="PF00582"/>
    </source>
</evidence>
<reference evidence="3 4" key="1">
    <citation type="submission" date="2019-02" db="EMBL/GenBank/DDBJ databases">
        <title>Genomic Encyclopedia of Type Strains, Phase IV (KMG-IV): sequencing the most valuable type-strain genomes for metagenomic binning, comparative biology and taxonomic classification.</title>
        <authorList>
            <person name="Goeker M."/>
        </authorList>
    </citation>
    <scope>NUCLEOTIDE SEQUENCE [LARGE SCALE GENOMIC DNA]</scope>
    <source>
        <strain evidence="3 4">DSM 43045</strain>
    </source>
</reference>
<dbReference type="RefSeq" id="WP_130351870.1">
    <property type="nucleotide sequence ID" value="NZ_SGWY01000001.1"/>
</dbReference>
<dbReference type="Pfam" id="PF00582">
    <property type="entry name" value="Usp"/>
    <property type="match status" value="2"/>
</dbReference>
<keyword evidence="4" id="KW-1185">Reference proteome</keyword>
<accession>A0A4Q7MJU9</accession>